<accession>A0ABP0M1V0</accession>
<proteinExistence type="predicted"/>
<protein>
    <recommendedName>
        <fullName evidence="4">Deacetylase sirtuin-type domain-containing protein</fullName>
    </recommendedName>
</protein>
<dbReference type="Gene3D" id="3.30.1600.10">
    <property type="entry name" value="SIR2/SIRT2 'Small Domain"/>
    <property type="match status" value="1"/>
</dbReference>
<evidence type="ECO:0000256" key="2">
    <source>
        <dbReference type="ARBA" id="ARBA00023027"/>
    </source>
</evidence>
<feature type="domain" description="Deacetylase sirtuin-type" evidence="4">
    <location>
        <begin position="71"/>
        <end position="304"/>
    </location>
</feature>
<dbReference type="InterPro" id="IPR050134">
    <property type="entry name" value="NAD-dep_sirtuin_deacylases"/>
</dbReference>
<dbReference type="InterPro" id="IPR036236">
    <property type="entry name" value="Znf_C2H2_sf"/>
</dbReference>
<evidence type="ECO:0000313" key="6">
    <source>
        <dbReference type="Proteomes" id="UP001642484"/>
    </source>
</evidence>
<comment type="caution">
    <text evidence="5">The sequence shown here is derived from an EMBL/GenBank/DDBJ whole genome shotgun (WGS) entry which is preliminary data.</text>
</comment>
<dbReference type="InterPro" id="IPR026590">
    <property type="entry name" value="Ssirtuin_cat_dom"/>
</dbReference>
<dbReference type="PANTHER" id="PTHR11085">
    <property type="entry name" value="NAD-DEPENDENT PROTEIN DEACYLASE SIRTUIN-5, MITOCHONDRIAL-RELATED"/>
    <property type="match status" value="1"/>
</dbReference>
<dbReference type="Proteomes" id="UP001642484">
    <property type="component" value="Unassembled WGS sequence"/>
</dbReference>
<dbReference type="InterPro" id="IPR029035">
    <property type="entry name" value="DHS-like_NAD/FAD-binding_dom"/>
</dbReference>
<organism evidence="5 6">
    <name type="scientific">Durusdinium trenchii</name>
    <dbReference type="NCBI Taxonomy" id="1381693"/>
    <lineage>
        <taxon>Eukaryota</taxon>
        <taxon>Sar</taxon>
        <taxon>Alveolata</taxon>
        <taxon>Dinophyceae</taxon>
        <taxon>Suessiales</taxon>
        <taxon>Symbiodiniaceae</taxon>
        <taxon>Durusdinium</taxon>
    </lineage>
</organism>
<dbReference type="SUPFAM" id="SSF57667">
    <property type="entry name" value="beta-beta-alpha zinc fingers"/>
    <property type="match status" value="1"/>
</dbReference>
<dbReference type="Pfam" id="PF02146">
    <property type="entry name" value="SIR2"/>
    <property type="match status" value="2"/>
</dbReference>
<evidence type="ECO:0000256" key="3">
    <source>
        <dbReference type="PROSITE-ProRule" id="PRU00236"/>
    </source>
</evidence>
<gene>
    <name evidence="5" type="ORF">CCMP2556_LOCUS23465</name>
</gene>
<name>A0ABP0M1V0_9DINO</name>
<dbReference type="Gene3D" id="3.30.160.60">
    <property type="entry name" value="Classic Zinc Finger"/>
    <property type="match status" value="1"/>
</dbReference>
<dbReference type="SUPFAM" id="SSF52467">
    <property type="entry name" value="DHS-like NAD/FAD-binding domain"/>
    <property type="match status" value="1"/>
</dbReference>
<keyword evidence="2" id="KW-0520">NAD</keyword>
<evidence type="ECO:0000313" key="5">
    <source>
        <dbReference type="EMBL" id="CAK9044647.1"/>
    </source>
</evidence>
<keyword evidence="1" id="KW-0808">Transferase</keyword>
<dbReference type="Pfam" id="PF12874">
    <property type="entry name" value="zf-met"/>
    <property type="match status" value="1"/>
</dbReference>
<dbReference type="InterPro" id="IPR013087">
    <property type="entry name" value="Znf_C2H2_type"/>
</dbReference>
<dbReference type="PROSITE" id="PS00028">
    <property type="entry name" value="ZINC_FINGER_C2H2_1"/>
    <property type="match status" value="1"/>
</dbReference>
<dbReference type="PROSITE" id="PS50305">
    <property type="entry name" value="SIRTUIN"/>
    <property type="match status" value="1"/>
</dbReference>
<dbReference type="Gene3D" id="3.40.50.1220">
    <property type="entry name" value="TPP-binding domain"/>
    <property type="match status" value="2"/>
</dbReference>
<reference evidence="5 6" key="1">
    <citation type="submission" date="2024-02" db="EMBL/GenBank/DDBJ databases">
        <authorList>
            <person name="Chen Y."/>
            <person name="Shah S."/>
            <person name="Dougan E. K."/>
            <person name="Thang M."/>
            <person name="Chan C."/>
        </authorList>
    </citation>
    <scope>NUCLEOTIDE SEQUENCE [LARGE SCALE GENOMIC DNA]</scope>
</reference>
<comment type="caution">
    <text evidence="3">Lacks conserved residue(s) required for the propagation of feature annotation.</text>
</comment>
<dbReference type="EMBL" id="CAXAMN010014925">
    <property type="protein sequence ID" value="CAK9044647.1"/>
    <property type="molecule type" value="Genomic_DNA"/>
</dbReference>
<evidence type="ECO:0000256" key="1">
    <source>
        <dbReference type="ARBA" id="ARBA00022679"/>
    </source>
</evidence>
<sequence length="346" mass="38861">MASECPVCDGTGFLLEDVCPLCEGEASDSESSCHWCDICQKDLQSAKSFQEHLQGRKHLARASGSLKRRPTVAQPTEQEFFQRLVSGDYRRIVVLTGAGVSTSAGIPDFRSSGGLYESIREHFGSLVPAVMDCPEELLSRRFAQQNPQLWEQKVLPWLRSWKMDAAPTLSHHFGAWLWQKGWLQRIYTQNVDGLHLHPSLELPRDVVVECHGSMAAGLVLYGDPLPQHFEDCCSEDFDKVDLVLVMGTSLQVAPFCGLPNMAPKGATRVLVNQHLEDCRFNSWSPKNLGLAGMRMATTTRIGKRKAVQLRPLWWDRKGSSRWTQVFVQSTCDSFVESFYRSKAEAN</sequence>
<evidence type="ECO:0000259" key="4">
    <source>
        <dbReference type="PROSITE" id="PS50305"/>
    </source>
</evidence>
<dbReference type="InterPro" id="IPR026591">
    <property type="entry name" value="Sirtuin_cat_small_dom_sf"/>
</dbReference>
<keyword evidence="6" id="KW-1185">Reference proteome</keyword>
<dbReference type="PANTHER" id="PTHR11085:SF10">
    <property type="entry name" value="NAD-DEPENDENT PROTEIN DEACYLASE SIRTUIN-5, MITOCHONDRIAL-RELATED"/>
    <property type="match status" value="1"/>
</dbReference>
<dbReference type="InterPro" id="IPR003000">
    <property type="entry name" value="Sirtuin"/>
</dbReference>